<dbReference type="SMART" id="SM00862">
    <property type="entry name" value="Trans_reg_C"/>
    <property type="match status" value="1"/>
</dbReference>
<feature type="domain" description="OmpR/PhoB-type" evidence="4">
    <location>
        <begin position="12"/>
        <end position="115"/>
    </location>
</feature>
<dbReference type="SUPFAM" id="SSF46894">
    <property type="entry name" value="C-terminal effector domain of the bipartite response regulators"/>
    <property type="match status" value="1"/>
</dbReference>
<dbReference type="InterPro" id="IPR001867">
    <property type="entry name" value="OmpR/PhoB-type_DNA-bd"/>
</dbReference>
<evidence type="ECO:0000256" key="3">
    <source>
        <dbReference type="SAM" id="Phobius"/>
    </source>
</evidence>
<dbReference type="InterPro" id="IPR036388">
    <property type="entry name" value="WH-like_DNA-bd_sf"/>
</dbReference>
<feature type="DNA-binding region" description="OmpR/PhoB-type" evidence="2">
    <location>
        <begin position="12"/>
        <end position="115"/>
    </location>
</feature>
<dbReference type="Gene3D" id="1.10.10.10">
    <property type="entry name" value="Winged helix-like DNA-binding domain superfamily/Winged helix DNA-binding domain"/>
    <property type="match status" value="1"/>
</dbReference>
<organism evidence="5 6">
    <name type="scientific">Enterobacter quasiroggenkampii</name>
    <dbReference type="NCBI Taxonomy" id="2497436"/>
    <lineage>
        <taxon>Bacteria</taxon>
        <taxon>Pseudomonadati</taxon>
        <taxon>Pseudomonadota</taxon>
        <taxon>Gammaproteobacteria</taxon>
        <taxon>Enterobacterales</taxon>
        <taxon>Enterobacteriaceae</taxon>
        <taxon>Enterobacter</taxon>
    </lineage>
</organism>
<dbReference type="RefSeq" id="WP_277718045.1">
    <property type="nucleotide sequence ID" value="NZ_CP110533.1"/>
</dbReference>
<protein>
    <submittedName>
        <fullName evidence="5">Winged helix-turn-helix domain-containing protein</fullName>
    </submittedName>
</protein>
<proteinExistence type="predicted"/>
<evidence type="ECO:0000256" key="2">
    <source>
        <dbReference type="PROSITE-ProRule" id="PRU01091"/>
    </source>
</evidence>
<dbReference type="InterPro" id="IPR016032">
    <property type="entry name" value="Sig_transdc_resp-reg_C-effctor"/>
</dbReference>
<dbReference type="Proteomes" id="UP001219309">
    <property type="component" value="Chromosome"/>
</dbReference>
<dbReference type="Pfam" id="PF00486">
    <property type="entry name" value="Trans_reg_C"/>
    <property type="match status" value="1"/>
</dbReference>
<dbReference type="PROSITE" id="PS51755">
    <property type="entry name" value="OMPR_PHOB"/>
    <property type="match status" value="1"/>
</dbReference>
<keyword evidence="6" id="KW-1185">Reference proteome</keyword>
<keyword evidence="3" id="KW-0472">Membrane</keyword>
<gene>
    <name evidence="5" type="ORF">OM418_18090</name>
</gene>
<keyword evidence="1 2" id="KW-0238">DNA-binding</keyword>
<keyword evidence="3" id="KW-0812">Transmembrane</keyword>
<keyword evidence="3" id="KW-1133">Transmembrane helix</keyword>
<name>A0ABY8DY93_9ENTR</name>
<dbReference type="CDD" id="cd00383">
    <property type="entry name" value="trans_reg_C"/>
    <property type="match status" value="1"/>
</dbReference>
<sequence>MFDGGSVKNLEPTLYKIEGSVHFYPKENTLRNLINGQTVNLPSAASECLRVLIEAQGSVVSRDEIKELVWGKRGIVVSNNTFYQNMLNLRRGLESVGISNRIISTYYGKGVKIDDDIEIKLINVALNDSVSSLVEAEKDIVTYPVHSTVHDESFQTNMAEKRGERRLKKERLCFVLMINLILCFLCAVMLYSKWSLNREGYFSKYTKSNIQVKNCDVYTDPTLLDETLLHELLKTNPPDCEDGERIYFSSLYPIQRTSVIRCAGTFLPGEECESDFYLE</sequence>
<evidence type="ECO:0000259" key="4">
    <source>
        <dbReference type="PROSITE" id="PS51755"/>
    </source>
</evidence>
<evidence type="ECO:0000313" key="6">
    <source>
        <dbReference type="Proteomes" id="UP001219309"/>
    </source>
</evidence>
<reference evidence="5 6" key="1">
    <citation type="submission" date="2022-10" db="EMBL/GenBank/DDBJ databases">
        <title>Dissemination of Carbapenem-producing Enterobacteriaceae in the natural water sources, Central Thailand.</title>
        <authorList>
            <person name="Songsaeng W."/>
            <person name="Prapasarakul N."/>
            <person name="Am-In N."/>
            <person name="Wongsurawat T."/>
            <person name="Sirichokchatchawan W."/>
        </authorList>
    </citation>
    <scope>NUCLEOTIDE SEQUENCE [LARGE SCALE GENOMIC DNA]</scope>
    <source>
        <strain evidence="5 6">WS12-3</strain>
    </source>
</reference>
<dbReference type="EMBL" id="CP110533">
    <property type="protein sequence ID" value="WFC81903.1"/>
    <property type="molecule type" value="Genomic_DNA"/>
</dbReference>
<feature type="transmembrane region" description="Helical" evidence="3">
    <location>
        <begin position="172"/>
        <end position="191"/>
    </location>
</feature>
<evidence type="ECO:0000313" key="5">
    <source>
        <dbReference type="EMBL" id="WFC81903.1"/>
    </source>
</evidence>
<accession>A0ABY8DY93</accession>
<evidence type="ECO:0000256" key="1">
    <source>
        <dbReference type="ARBA" id="ARBA00023125"/>
    </source>
</evidence>